<feature type="domain" description="Damage-control phosphatase ARMT1-like metal-binding" evidence="1">
    <location>
        <begin position="4"/>
        <end position="289"/>
    </location>
</feature>
<dbReference type="Pfam" id="PF01937">
    <property type="entry name" value="ARMT1-like_dom"/>
    <property type="match status" value="1"/>
</dbReference>
<evidence type="ECO:0000313" key="3">
    <source>
        <dbReference type="Proteomes" id="UP000002593"/>
    </source>
</evidence>
<dbReference type="SUPFAM" id="SSF111321">
    <property type="entry name" value="AF1104-like"/>
    <property type="match status" value="1"/>
</dbReference>
<dbReference type="InterPro" id="IPR002791">
    <property type="entry name" value="ARMT1-like_metal-bd"/>
</dbReference>
<dbReference type="KEGG" id="hbu:Hbut_0866"/>
<proteinExistence type="predicted"/>
<dbReference type="OrthoDB" id="359165at2157"/>
<accession>A2BL56</accession>
<dbReference type="InterPro" id="IPR014444">
    <property type="entry name" value="PH1575-like"/>
</dbReference>
<dbReference type="EnsemblBacteria" id="ABM80717">
    <property type="protein sequence ID" value="ABM80717"/>
    <property type="gene ID" value="Hbut_0866"/>
</dbReference>
<name>A2BL56_HYPBU</name>
<dbReference type="Proteomes" id="UP000002593">
    <property type="component" value="Chromosome"/>
</dbReference>
<protein>
    <recommendedName>
        <fullName evidence="1">Damage-control phosphatase ARMT1-like metal-binding domain-containing protein</fullName>
    </recommendedName>
</protein>
<evidence type="ECO:0000313" key="2">
    <source>
        <dbReference type="EMBL" id="ABM80717.1"/>
    </source>
</evidence>
<sequence>MRIVPYCVACNLMKRAIELEHAESDNVRRLAIFREIIESANLYIGPDIEAAVLATVLYRRLRTLLNGLDPYKAIIEAAIDKAVARARSVEETLAEKPVEEKLAKALLISALATGYRPLNIPDKVFEEPPSAVDLATASSAFRIGGNDTEAVLEKLKEISRVGGVVYYLFASVFELPYDAIVVKILREDYGLDVIGVARNKRFEDYAAVNDVEELGLGSLLTDLIDIGSDAATVIREEHEHIYEQISKSSLVIVKGCLQTLYFYNNPLEAPTLMLFTAVCPVLSMAFNVPRRSVNIVLV</sequence>
<dbReference type="HOGENOM" id="CLU_932575_0_0_2"/>
<keyword evidence="3" id="KW-1185">Reference proteome</keyword>
<evidence type="ECO:0000259" key="1">
    <source>
        <dbReference type="Pfam" id="PF01937"/>
    </source>
</evidence>
<dbReference type="EMBL" id="CP000493">
    <property type="protein sequence ID" value="ABM80717.1"/>
    <property type="molecule type" value="Genomic_DNA"/>
</dbReference>
<dbReference type="GeneID" id="4782807"/>
<reference evidence="2 3" key="1">
    <citation type="journal article" date="2007" name="Archaea">
        <title>The genome of Hyperthermus butylicus: a sulfur-reducing, peptide fermenting, neutrophilic Crenarchaeote growing up to 108 degrees C.</title>
        <authorList>
            <person name="Brugger K."/>
            <person name="Chen L."/>
            <person name="Stark M."/>
            <person name="Zibat A."/>
            <person name="Redder P."/>
            <person name="Ruepp A."/>
            <person name="Awayez M."/>
            <person name="She Q."/>
            <person name="Garrett R.A."/>
            <person name="Klenk H.P."/>
        </authorList>
    </citation>
    <scope>NUCLEOTIDE SEQUENCE [LARGE SCALE GENOMIC DNA]</scope>
    <source>
        <strain evidence="3">DSM 5456 / JCM 9403 / PLM1-5</strain>
    </source>
</reference>
<dbReference type="STRING" id="415426.Hbut_0866"/>
<dbReference type="Gene3D" id="3.40.50.10880">
    <property type="entry name" value="Uncharacterised protein PF01937, DUF89, domain 3"/>
    <property type="match status" value="1"/>
</dbReference>
<organism evidence="2 3">
    <name type="scientific">Hyperthermus butylicus (strain DSM 5456 / JCM 9403 / PLM1-5)</name>
    <dbReference type="NCBI Taxonomy" id="415426"/>
    <lineage>
        <taxon>Archaea</taxon>
        <taxon>Thermoproteota</taxon>
        <taxon>Thermoprotei</taxon>
        <taxon>Desulfurococcales</taxon>
        <taxon>Pyrodictiaceae</taxon>
        <taxon>Hyperthermus</taxon>
    </lineage>
</organism>
<gene>
    <name evidence="2" type="ordered locus">Hbut_0866</name>
</gene>
<dbReference type="PIRSF" id="PIRSF006593">
    <property type="entry name" value="UCP006593"/>
    <property type="match status" value="1"/>
</dbReference>
<dbReference type="AlphaFoldDB" id="A2BL56"/>
<dbReference type="InterPro" id="IPR036075">
    <property type="entry name" value="ARMT-1-like_metal-bd_sf"/>
</dbReference>
<dbReference type="eggNOG" id="arCOG04410">
    <property type="taxonomic scope" value="Archaea"/>
</dbReference>
<dbReference type="RefSeq" id="WP_011822035.1">
    <property type="nucleotide sequence ID" value="NC_008818.1"/>
</dbReference>